<protein>
    <submittedName>
        <fullName evidence="1">Uncharacterized protein</fullName>
    </submittedName>
</protein>
<comment type="caution">
    <text evidence="1">The sequence shown here is derived from an EMBL/GenBank/DDBJ whole genome shotgun (WGS) entry which is preliminary data.</text>
</comment>
<dbReference type="AlphaFoldDB" id="A0A8J2BIQ6"/>
<name>A0A8J2BIQ6_9BACT</name>
<sequence>MFFYHGVFSSQLLSSGDWIFLWVLFSGLVYHRKVSLVVRELGIGSSLLSVLVFALYVESEKRVCCPTIAPGFFGSFCHPWPRSQLALGFVRTRESERDPVESFGTSSHLWAPGVRFVPCCYCGSKEIAELTFHASELSPS</sequence>
<evidence type="ECO:0000313" key="1">
    <source>
        <dbReference type="EMBL" id="CAF0694676.1"/>
    </source>
</evidence>
<keyword evidence="2" id="KW-1185">Reference proteome</keyword>
<dbReference type="EMBL" id="CAJNOB010000009">
    <property type="protein sequence ID" value="CAF0694676.1"/>
    <property type="molecule type" value="Genomic_DNA"/>
</dbReference>
<reference evidence="1" key="1">
    <citation type="submission" date="2021-02" db="EMBL/GenBank/DDBJ databases">
        <authorList>
            <person name="Cremers G."/>
            <person name="Picone N."/>
        </authorList>
    </citation>
    <scope>NUCLEOTIDE SEQUENCE</scope>
    <source>
        <strain evidence="1">PQ17</strain>
    </source>
</reference>
<gene>
    <name evidence="1" type="ORF">MPNT_170031</name>
</gene>
<accession>A0A8J2BIQ6</accession>
<evidence type="ECO:0000313" key="2">
    <source>
        <dbReference type="Proteomes" id="UP000663859"/>
    </source>
</evidence>
<proteinExistence type="predicted"/>
<organism evidence="1 2">
    <name type="scientific">Candidatus Methylacidithermus pantelleriae</name>
    <dbReference type="NCBI Taxonomy" id="2744239"/>
    <lineage>
        <taxon>Bacteria</taxon>
        <taxon>Pseudomonadati</taxon>
        <taxon>Verrucomicrobiota</taxon>
        <taxon>Methylacidiphilae</taxon>
        <taxon>Methylacidiphilales</taxon>
        <taxon>Methylacidiphilaceae</taxon>
        <taxon>Candidatus Methylacidithermus</taxon>
    </lineage>
</organism>
<dbReference type="Proteomes" id="UP000663859">
    <property type="component" value="Unassembled WGS sequence"/>
</dbReference>